<dbReference type="STRING" id="1797780.A3E45_01905"/>
<evidence type="ECO:0000313" key="2">
    <source>
        <dbReference type="EMBL" id="OGE36978.1"/>
    </source>
</evidence>
<evidence type="ECO:0000313" key="3">
    <source>
        <dbReference type="Proteomes" id="UP000176405"/>
    </source>
</evidence>
<dbReference type="Pfam" id="PF01935">
    <property type="entry name" value="DUF87"/>
    <property type="match status" value="1"/>
</dbReference>
<dbReference type="AlphaFoldDB" id="A0A1F5K857"/>
<evidence type="ECO:0000259" key="1">
    <source>
        <dbReference type="Pfam" id="PF01935"/>
    </source>
</evidence>
<dbReference type="PANTHER" id="PTHR30121">
    <property type="entry name" value="UNCHARACTERIZED PROTEIN YJGR-RELATED"/>
    <property type="match status" value="1"/>
</dbReference>
<name>A0A1F5K857_9BACT</name>
<proteinExistence type="predicted"/>
<dbReference type="SUPFAM" id="SSF52540">
    <property type="entry name" value="P-loop containing nucleoside triphosphate hydrolases"/>
    <property type="match status" value="1"/>
</dbReference>
<gene>
    <name evidence="2" type="ORF">A3E45_01905</name>
</gene>
<organism evidence="2 3">
    <name type="scientific">Candidatus Daviesbacteria bacterium RIFCSPHIGHO2_12_FULL_43_11</name>
    <dbReference type="NCBI Taxonomy" id="1797780"/>
    <lineage>
        <taxon>Bacteria</taxon>
        <taxon>Candidatus Daviesiibacteriota</taxon>
    </lineage>
</organism>
<dbReference type="InterPro" id="IPR027417">
    <property type="entry name" value="P-loop_NTPase"/>
</dbReference>
<dbReference type="EMBL" id="MFDH01000004">
    <property type="protein sequence ID" value="OGE36978.1"/>
    <property type="molecule type" value="Genomic_DNA"/>
</dbReference>
<feature type="domain" description="Helicase HerA central" evidence="1">
    <location>
        <begin position="19"/>
        <end position="67"/>
    </location>
</feature>
<accession>A0A1F5K857</accession>
<protein>
    <recommendedName>
        <fullName evidence="1">Helicase HerA central domain-containing protein</fullName>
    </recommendedName>
</protein>
<dbReference type="CDD" id="cd01127">
    <property type="entry name" value="TrwB_TraG_TraD_VirD4"/>
    <property type="match status" value="1"/>
</dbReference>
<dbReference type="Gene3D" id="3.40.50.300">
    <property type="entry name" value="P-loop containing nucleotide triphosphate hydrolases"/>
    <property type="match status" value="2"/>
</dbReference>
<sequence>MPTEGLYLGKSVFRGIDRPVYIGEQDRERHMYIIGRTGTGKTTLLKTLMLQDILAGKGLAFIDPHGDAAEEILSLIPPERAQDVIYFDPGDTTRPFAMNMLDATTEDEKHFVTANILGLMYKLFDPNKTGIIGPRFEHGVRNAMLTVMSVPGSTFVEVMRVMQDPEFVKELLPHVTDPMVRRYWTDQIAHTADFHKSEVLDYTVSKFGRFVTNKMMRNIIGQSKSSFDMRQIMDQGKILIVNLSKGRMGEENSNFLGLILVPRILAAAMGRANIPEEQRRPFYLYVDEFQNFATDTFATILSEARKYKLNLVVANQFIGQMADDIKNAVFGNVGTIMSYRVGVTDANFLQHEFAPTFSEQDLVNIEAWHVYVKTQVKGEPVPPFSMKVSVDLNAWNAMRRPDIAQAIKELSRLTYGRDMVEVETEISRRAKL</sequence>
<dbReference type="Proteomes" id="UP000176405">
    <property type="component" value="Unassembled WGS sequence"/>
</dbReference>
<dbReference type="PANTHER" id="PTHR30121:SF6">
    <property type="entry name" value="SLR6007 PROTEIN"/>
    <property type="match status" value="1"/>
</dbReference>
<dbReference type="InterPro" id="IPR002789">
    <property type="entry name" value="HerA_central"/>
</dbReference>
<reference evidence="2 3" key="1">
    <citation type="journal article" date="2016" name="Nat. Commun.">
        <title>Thousands of microbial genomes shed light on interconnected biogeochemical processes in an aquifer system.</title>
        <authorList>
            <person name="Anantharaman K."/>
            <person name="Brown C.T."/>
            <person name="Hug L.A."/>
            <person name="Sharon I."/>
            <person name="Castelle C.J."/>
            <person name="Probst A.J."/>
            <person name="Thomas B.C."/>
            <person name="Singh A."/>
            <person name="Wilkins M.J."/>
            <person name="Karaoz U."/>
            <person name="Brodie E.L."/>
            <person name="Williams K.H."/>
            <person name="Hubbard S.S."/>
            <person name="Banfield J.F."/>
        </authorList>
    </citation>
    <scope>NUCLEOTIDE SEQUENCE [LARGE SCALE GENOMIC DNA]</scope>
</reference>
<comment type="caution">
    <text evidence="2">The sequence shown here is derived from an EMBL/GenBank/DDBJ whole genome shotgun (WGS) entry which is preliminary data.</text>
</comment>
<dbReference type="InterPro" id="IPR051162">
    <property type="entry name" value="T4SS_component"/>
</dbReference>